<keyword evidence="1" id="KW-1133">Transmembrane helix</keyword>
<dbReference type="Proteomes" id="UP000231198">
    <property type="component" value="Unassembled WGS sequence"/>
</dbReference>
<dbReference type="InterPro" id="IPR032820">
    <property type="entry name" value="ATPase_put"/>
</dbReference>
<keyword evidence="1" id="KW-0472">Membrane</keyword>
<dbReference type="EMBL" id="PEZG01000047">
    <property type="protein sequence ID" value="PIS15731.1"/>
    <property type="molecule type" value="Genomic_DNA"/>
</dbReference>
<comment type="caution">
    <text evidence="2">The sequence shown here is derived from an EMBL/GenBank/DDBJ whole genome shotgun (WGS) entry which is preliminary data.</text>
</comment>
<name>A0A2H0WSZ9_9BACT</name>
<proteinExistence type="predicted"/>
<gene>
    <name evidence="2" type="ORF">COT62_02145</name>
</gene>
<protein>
    <recommendedName>
        <fullName evidence="4">F0F1 ATP synthase subunit</fullName>
    </recommendedName>
</protein>
<dbReference type="Pfam" id="PF09527">
    <property type="entry name" value="ATPase_gene1"/>
    <property type="match status" value="1"/>
</dbReference>
<organism evidence="2 3">
    <name type="scientific">Candidatus Roizmanbacteria bacterium CG09_land_8_20_14_0_10_41_9</name>
    <dbReference type="NCBI Taxonomy" id="1974850"/>
    <lineage>
        <taxon>Bacteria</taxon>
        <taxon>Candidatus Roizmaniibacteriota</taxon>
    </lineage>
</organism>
<feature type="transmembrane region" description="Helical" evidence="1">
    <location>
        <begin position="35"/>
        <end position="59"/>
    </location>
</feature>
<evidence type="ECO:0000313" key="3">
    <source>
        <dbReference type="Proteomes" id="UP000231198"/>
    </source>
</evidence>
<evidence type="ECO:0008006" key="4">
    <source>
        <dbReference type="Google" id="ProtNLM"/>
    </source>
</evidence>
<feature type="transmembrane region" description="Helical" evidence="1">
    <location>
        <begin position="65"/>
        <end position="86"/>
    </location>
</feature>
<evidence type="ECO:0000313" key="2">
    <source>
        <dbReference type="EMBL" id="PIS15731.1"/>
    </source>
</evidence>
<evidence type="ECO:0000256" key="1">
    <source>
        <dbReference type="SAM" id="Phobius"/>
    </source>
</evidence>
<accession>A0A2H0WSZ9</accession>
<reference evidence="3" key="1">
    <citation type="submission" date="2017-09" db="EMBL/GenBank/DDBJ databases">
        <title>Depth-based differentiation of microbial function through sediment-hosted aquifers and enrichment of novel symbionts in the deep terrestrial subsurface.</title>
        <authorList>
            <person name="Probst A.J."/>
            <person name="Ladd B."/>
            <person name="Jarett J.K."/>
            <person name="Geller-Mcgrath D.E."/>
            <person name="Sieber C.M.K."/>
            <person name="Emerson J.B."/>
            <person name="Anantharaman K."/>
            <person name="Thomas B.C."/>
            <person name="Malmstrom R."/>
            <person name="Stieglmeier M."/>
            <person name="Klingl A."/>
            <person name="Woyke T."/>
            <person name="Ryan C.M."/>
            <person name="Banfield J.F."/>
        </authorList>
    </citation>
    <scope>NUCLEOTIDE SEQUENCE [LARGE SCALE GENOMIC DNA]</scope>
</reference>
<keyword evidence="1" id="KW-0812">Transmembrane</keyword>
<sequence>MKTIKKNYLKIDSKGEIDQFGQSKHIKKKNDKESIIMYFNVGYYLVIPILIGLGIGILVDRWAKTKPVFTVLLLLIGTVGSFYNLFTIQKK</sequence>
<dbReference type="AlphaFoldDB" id="A0A2H0WSZ9"/>